<dbReference type="EMBL" id="BSVA01000001">
    <property type="protein sequence ID" value="GMA91545.1"/>
    <property type="molecule type" value="Genomic_DNA"/>
</dbReference>
<feature type="compositionally biased region" description="Basic and acidic residues" evidence="1">
    <location>
        <begin position="23"/>
        <end position="34"/>
    </location>
</feature>
<evidence type="ECO:0000313" key="3">
    <source>
        <dbReference type="Proteomes" id="UP001157069"/>
    </source>
</evidence>
<organism evidence="2 3">
    <name type="scientific">Homoserinibacter gongjuensis</name>
    <dbReference type="NCBI Taxonomy" id="1162968"/>
    <lineage>
        <taxon>Bacteria</taxon>
        <taxon>Bacillati</taxon>
        <taxon>Actinomycetota</taxon>
        <taxon>Actinomycetes</taxon>
        <taxon>Micrococcales</taxon>
        <taxon>Microbacteriaceae</taxon>
        <taxon>Homoserinibacter</taxon>
    </lineage>
</organism>
<gene>
    <name evidence="2" type="ORF">GCM10025869_20740</name>
</gene>
<sequence length="100" mass="10684">MVGNVERPRKGHVEQVGAQGVHDAGHRGRRHDAGPRLTDTSSAVAELDLDERGIPGVDGAADPDELLTGCVAVREQHGPYCSDGCGEVIHLRLLRLRSDV</sequence>
<comment type="caution">
    <text evidence="2">The sequence shown here is derived from an EMBL/GenBank/DDBJ whole genome shotgun (WGS) entry which is preliminary data.</text>
</comment>
<dbReference type="Proteomes" id="UP001157069">
    <property type="component" value="Unassembled WGS sequence"/>
</dbReference>
<feature type="compositionally biased region" description="Basic and acidic residues" evidence="1">
    <location>
        <begin position="1"/>
        <end position="13"/>
    </location>
</feature>
<reference evidence="3" key="1">
    <citation type="journal article" date="2019" name="Int. J. Syst. Evol. Microbiol.">
        <title>The Global Catalogue of Microorganisms (GCM) 10K type strain sequencing project: providing services to taxonomists for standard genome sequencing and annotation.</title>
        <authorList>
            <consortium name="The Broad Institute Genomics Platform"/>
            <consortium name="The Broad Institute Genome Sequencing Center for Infectious Disease"/>
            <person name="Wu L."/>
            <person name="Ma J."/>
        </authorList>
    </citation>
    <scope>NUCLEOTIDE SEQUENCE [LARGE SCALE GENOMIC DNA]</scope>
    <source>
        <strain evidence="3">NBRC 108755</strain>
    </source>
</reference>
<evidence type="ECO:0000313" key="2">
    <source>
        <dbReference type="EMBL" id="GMA91545.1"/>
    </source>
</evidence>
<evidence type="ECO:0000256" key="1">
    <source>
        <dbReference type="SAM" id="MobiDB-lite"/>
    </source>
</evidence>
<name>A0ABQ6JTA1_9MICO</name>
<feature type="region of interest" description="Disordered" evidence="1">
    <location>
        <begin position="1"/>
        <end position="41"/>
    </location>
</feature>
<protein>
    <submittedName>
        <fullName evidence="2">Uncharacterized protein</fullName>
    </submittedName>
</protein>
<proteinExistence type="predicted"/>
<keyword evidence="3" id="KW-1185">Reference proteome</keyword>
<accession>A0ABQ6JTA1</accession>